<sequence>MKSMKSQSQTEYGRPMLQHFLFDASYRNLNHSSFGAHPREIQAKLRSYQDQVEAMPDPFIRYKYSQLVDESRQAISELLHAPVNTVVFVPNATSGLNIVLRNMQWNKDGMDEILYFSTIYGACGKTVDYIVDSSYGLVSSRPIHLPYPCEDDDIVACFKDAVHTSKRDGKRPTLCIYDTVSSLPGVRFPFEAMTRTCRELGVISVIDGAQGVGMIDINLADLDPDYFFSNCHKWLYVPRGCAVFYVPLRNQHLMMSTLPTSHGYVSKAATRSNSMLTDGKSTFVSNFEYTGTIDNSPYLCVKDSIRWRREILGGEEKVFEYLVMLAKEGGQRVAGILGTEVLDNATRTATNCAMVNVRLPLAIQHNANQSEEGSHTGQADGPAKGVVQSKDVERVSDWMMKTLVDKYRTFIVVYVHGQHLWTRLSAQVYLDTNDFEWAGRILLELCEKAARREYESGPEIDIAS</sequence>
<dbReference type="PANTHER" id="PTHR43092:SF2">
    <property type="entry name" value="HERCYNYLCYSTEINE SULFOXIDE LYASE"/>
    <property type="match status" value="1"/>
</dbReference>
<feature type="domain" description="Aminotransferase class V" evidence="2">
    <location>
        <begin position="171"/>
        <end position="258"/>
    </location>
</feature>
<dbReference type="GO" id="GO:0016740">
    <property type="term" value="F:transferase activity"/>
    <property type="evidence" value="ECO:0007669"/>
    <property type="project" value="UniProtKB-KW"/>
</dbReference>
<evidence type="ECO:0000259" key="2">
    <source>
        <dbReference type="Pfam" id="PF00266"/>
    </source>
</evidence>
<evidence type="ECO:0000313" key="3">
    <source>
        <dbReference type="EMBL" id="KAK1765145.1"/>
    </source>
</evidence>
<organism evidence="3 4">
    <name type="scientific">Phialemonium atrogriseum</name>
    <dbReference type="NCBI Taxonomy" id="1093897"/>
    <lineage>
        <taxon>Eukaryota</taxon>
        <taxon>Fungi</taxon>
        <taxon>Dikarya</taxon>
        <taxon>Ascomycota</taxon>
        <taxon>Pezizomycotina</taxon>
        <taxon>Sordariomycetes</taxon>
        <taxon>Sordariomycetidae</taxon>
        <taxon>Cephalothecales</taxon>
        <taxon>Cephalothecaceae</taxon>
        <taxon>Phialemonium</taxon>
    </lineage>
</organism>
<evidence type="ECO:0000313" key="4">
    <source>
        <dbReference type="Proteomes" id="UP001244011"/>
    </source>
</evidence>
<dbReference type="Proteomes" id="UP001244011">
    <property type="component" value="Unassembled WGS sequence"/>
</dbReference>
<dbReference type="InterPro" id="IPR015424">
    <property type="entry name" value="PyrdxlP-dep_Trfase"/>
</dbReference>
<proteinExistence type="predicted"/>
<dbReference type="InterPro" id="IPR000192">
    <property type="entry name" value="Aminotrans_V_dom"/>
</dbReference>
<feature type="domain" description="Aminotransferase class V" evidence="2">
    <location>
        <begin position="64"/>
        <end position="115"/>
    </location>
</feature>
<comment type="caution">
    <text evidence="3">The sequence shown here is derived from an EMBL/GenBank/DDBJ whole genome shotgun (WGS) entry which is preliminary data.</text>
</comment>
<dbReference type="EMBL" id="MU839016">
    <property type="protein sequence ID" value="KAK1765145.1"/>
    <property type="molecule type" value="Genomic_DNA"/>
</dbReference>
<dbReference type="Pfam" id="PF00266">
    <property type="entry name" value="Aminotran_5"/>
    <property type="match status" value="2"/>
</dbReference>
<dbReference type="RefSeq" id="XP_060281358.1">
    <property type="nucleotide sequence ID" value="XM_060431706.1"/>
</dbReference>
<reference evidence="3" key="1">
    <citation type="submission" date="2023-06" db="EMBL/GenBank/DDBJ databases">
        <title>Genome-scale phylogeny and comparative genomics of the fungal order Sordariales.</title>
        <authorList>
            <consortium name="Lawrence Berkeley National Laboratory"/>
            <person name="Hensen N."/>
            <person name="Bonometti L."/>
            <person name="Westerberg I."/>
            <person name="Brannstrom I.O."/>
            <person name="Guillou S."/>
            <person name="Cros-Aarteil S."/>
            <person name="Calhoun S."/>
            <person name="Haridas S."/>
            <person name="Kuo A."/>
            <person name="Mondo S."/>
            <person name="Pangilinan J."/>
            <person name="Riley R."/>
            <person name="Labutti K."/>
            <person name="Andreopoulos B."/>
            <person name="Lipzen A."/>
            <person name="Chen C."/>
            <person name="Yanf M."/>
            <person name="Daum C."/>
            <person name="Ng V."/>
            <person name="Clum A."/>
            <person name="Steindorff A."/>
            <person name="Ohm R."/>
            <person name="Martin F."/>
            <person name="Silar P."/>
            <person name="Natvig D."/>
            <person name="Lalanne C."/>
            <person name="Gautier V."/>
            <person name="Ament-Velasquez S.L."/>
            <person name="Kruys A."/>
            <person name="Hutchinson M.I."/>
            <person name="Powell A.J."/>
            <person name="Barry K."/>
            <person name="Miller A.N."/>
            <person name="Grigoriev I.V."/>
            <person name="Debuchy R."/>
            <person name="Gladieux P."/>
            <person name="Thoren M.H."/>
            <person name="Johannesson H."/>
        </authorList>
    </citation>
    <scope>NUCLEOTIDE SEQUENCE</scope>
    <source>
        <strain evidence="3">8032-3</strain>
    </source>
</reference>
<dbReference type="AlphaFoldDB" id="A0AAJ0BVM3"/>
<name>A0AAJ0BVM3_9PEZI</name>
<dbReference type="PANTHER" id="PTHR43092">
    <property type="entry name" value="L-CYSTEINE DESULFHYDRASE"/>
    <property type="match status" value="1"/>
</dbReference>
<dbReference type="Gene3D" id="3.40.640.10">
    <property type="entry name" value="Type I PLP-dependent aspartate aminotransferase-like (Major domain)"/>
    <property type="match status" value="1"/>
</dbReference>
<keyword evidence="1" id="KW-0663">Pyridoxal phosphate</keyword>
<dbReference type="InterPro" id="IPR015421">
    <property type="entry name" value="PyrdxlP-dep_Trfase_major"/>
</dbReference>
<protein>
    <submittedName>
        <fullName evidence="3">Pyridoxal phosphate-dependent transferase</fullName>
    </submittedName>
</protein>
<keyword evidence="3" id="KW-0808">Transferase</keyword>
<keyword evidence="4" id="KW-1185">Reference proteome</keyword>
<accession>A0AAJ0BVM3</accession>
<evidence type="ECO:0000256" key="1">
    <source>
        <dbReference type="ARBA" id="ARBA00022898"/>
    </source>
</evidence>
<gene>
    <name evidence="3" type="ORF">QBC33DRAFT_593104</name>
</gene>
<dbReference type="GeneID" id="85314893"/>
<dbReference type="SUPFAM" id="SSF53383">
    <property type="entry name" value="PLP-dependent transferases"/>
    <property type="match status" value="1"/>
</dbReference>